<comment type="caution">
    <text evidence="3">The sequence shown here is derived from an EMBL/GenBank/DDBJ whole genome shotgun (WGS) entry which is preliminary data.</text>
</comment>
<sequence length="843" mass="97491">MRLVFTTLFIIISSLISANAQENTVSPDQALELFRNGKYGEALPMYKQLIERYDREAKYNYYLGVCLIEQRQDNSQAIKRLKYALSRRINRDVHYYLGRAYQNAYQFELATKEFEAFLKYATNTDPRRTKAKRAIEDCVSGEQLINKHFSIKVVKKDTVNEHNFIDAYELPEDAGTLARNKSFFKTGVPPENIMYRTEKGDDVYFVLNETDTTTHDIYMMEQLLDRWSGSKNLREPVNSDYDDRNPFLMVDGTTFFFASDRPGGMGGLDIYRSIYDPESNTYSEPENLGSPFNSPADDYLFAADIFDERAWFTTNRGVEPGKAVVVKLVWDNKVFKNLTEDIEQIKTIASLPLADGNFWDERASEQENGQGRKNKTDQEEFRFYINDTIVYTRYEHFLSDAARSEFKRGRSIDMKKDSLEQMMRNKRQRYAQSYNQEELNQLMDEILQLEKKVYGHGDQIKRHYIRARQMETEKISQLKNSGNYNNSHLTKPGSFNNEGNKPSFKPASYSFYSDEEFLSRKERLNPMYEKYFNPAQIKTLQRTDSMYTWANILKLEGSKMLAESMKSNEQEDELSLLDKMRNLDSLKGKKDVEPTNPLPRKARELQKQALDLYHQALDKKFNIYKPTIEQMAGPQKEGHLSQLLRKAQSYFEKANNGLEKMNTWNPERYEQLGGLKRQGIEILEDGLISYSPDKTIFNASNKVKTKGERQIQDNYQEIQNNREAQAKQEKPAITKPKSPTNVVESAFGNNSATEKSALPVFKIQIGVFRNTPDANALSKIPEISSEAIQGKEITKYYSGNWSNYEEANSHVNQVRNNGFPGAFVVAFFNGKQIPVNKAKELAN</sequence>
<dbReference type="Pfam" id="PF07676">
    <property type="entry name" value="PD40"/>
    <property type="match status" value="1"/>
</dbReference>
<evidence type="ECO:0000256" key="1">
    <source>
        <dbReference type="SAM" id="MobiDB-lite"/>
    </source>
</evidence>
<dbReference type="RefSeq" id="WP_109265132.1">
    <property type="nucleotide sequence ID" value="NZ_QEWP01000012.1"/>
</dbReference>
<accession>A0A2U2B6A2</accession>
<dbReference type="SUPFAM" id="SSF48452">
    <property type="entry name" value="TPR-like"/>
    <property type="match status" value="1"/>
</dbReference>
<name>A0A2U2B6A2_9BACT</name>
<feature type="chain" id="PRO_5015396595" evidence="2">
    <location>
        <begin position="21"/>
        <end position="843"/>
    </location>
</feature>
<dbReference type="Gene3D" id="1.25.40.10">
    <property type="entry name" value="Tetratricopeptide repeat domain"/>
    <property type="match status" value="1"/>
</dbReference>
<evidence type="ECO:0000313" key="4">
    <source>
        <dbReference type="Proteomes" id="UP000244956"/>
    </source>
</evidence>
<dbReference type="OrthoDB" id="1110381at2"/>
<dbReference type="EMBL" id="QEWP01000012">
    <property type="protein sequence ID" value="PWD98598.1"/>
    <property type="molecule type" value="Genomic_DNA"/>
</dbReference>
<feature type="region of interest" description="Disordered" evidence="1">
    <location>
        <begin position="480"/>
        <end position="500"/>
    </location>
</feature>
<dbReference type="GO" id="GO:0042834">
    <property type="term" value="F:peptidoglycan binding"/>
    <property type="evidence" value="ECO:0007669"/>
    <property type="project" value="InterPro"/>
</dbReference>
<dbReference type="AlphaFoldDB" id="A0A2U2B6A2"/>
<dbReference type="InterPro" id="IPR011659">
    <property type="entry name" value="WD40"/>
</dbReference>
<dbReference type="InterPro" id="IPR011990">
    <property type="entry name" value="TPR-like_helical_dom_sf"/>
</dbReference>
<dbReference type="InterPro" id="IPR036680">
    <property type="entry name" value="SPOR-like_sf"/>
</dbReference>
<gene>
    <name evidence="3" type="ORF">DDZ16_14125</name>
</gene>
<evidence type="ECO:0000256" key="2">
    <source>
        <dbReference type="SAM" id="SignalP"/>
    </source>
</evidence>
<dbReference type="SUPFAM" id="SSF110997">
    <property type="entry name" value="Sporulation related repeat"/>
    <property type="match status" value="1"/>
</dbReference>
<reference evidence="3 4" key="1">
    <citation type="submission" date="2018-05" db="EMBL/GenBank/DDBJ databases">
        <title>Marinilabilia rubrum sp. nov., isolated from saltern sediment.</title>
        <authorList>
            <person name="Zhang R."/>
        </authorList>
    </citation>
    <scope>NUCLEOTIDE SEQUENCE [LARGE SCALE GENOMIC DNA]</scope>
    <source>
        <strain evidence="3 4">WTE16</strain>
    </source>
</reference>
<protein>
    <submittedName>
        <fullName evidence="3">Uncharacterized protein</fullName>
    </submittedName>
</protein>
<organism evidence="3 4">
    <name type="scientific">Marinilabilia rubra</name>
    <dbReference type="NCBI Taxonomy" id="2162893"/>
    <lineage>
        <taxon>Bacteria</taxon>
        <taxon>Pseudomonadati</taxon>
        <taxon>Bacteroidota</taxon>
        <taxon>Bacteroidia</taxon>
        <taxon>Marinilabiliales</taxon>
        <taxon>Marinilabiliaceae</taxon>
        <taxon>Marinilabilia</taxon>
    </lineage>
</organism>
<evidence type="ECO:0000313" key="3">
    <source>
        <dbReference type="EMBL" id="PWD98598.1"/>
    </source>
</evidence>
<dbReference type="Pfam" id="PF13432">
    <property type="entry name" value="TPR_16"/>
    <property type="match status" value="1"/>
</dbReference>
<feature type="signal peptide" evidence="2">
    <location>
        <begin position="1"/>
        <end position="20"/>
    </location>
</feature>
<dbReference type="Proteomes" id="UP000244956">
    <property type="component" value="Unassembled WGS sequence"/>
</dbReference>
<keyword evidence="2" id="KW-0732">Signal</keyword>
<proteinExistence type="predicted"/>
<keyword evidence="4" id="KW-1185">Reference proteome</keyword>